<protein>
    <recommendedName>
        <fullName evidence="8">Fluoride-specific ion channel FluC</fullName>
    </recommendedName>
</protein>
<comment type="similarity">
    <text evidence="6 8">Belongs to the fluoride channel Fluc/FEX (TC 1.A.43) family.</text>
</comment>
<dbReference type="InterPro" id="IPR003691">
    <property type="entry name" value="FluC"/>
</dbReference>
<evidence type="ECO:0000313" key="9">
    <source>
        <dbReference type="EMBL" id="AGB36098.1"/>
    </source>
</evidence>
<feature type="transmembrane region" description="Helical" evidence="8">
    <location>
        <begin position="59"/>
        <end position="78"/>
    </location>
</feature>
<dbReference type="HOGENOM" id="CLU_114342_2_1_2"/>
<evidence type="ECO:0000256" key="5">
    <source>
        <dbReference type="ARBA" id="ARBA00023136"/>
    </source>
</evidence>
<feature type="transmembrane region" description="Helical" evidence="8">
    <location>
        <begin position="30"/>
        <end position="47"/>
    </location>
</feature>
<proteinExistence type="inferred from homology"/>
<evidence type="ECO:0000256" key="8">
    <source>
        <dbReference type="HAMAP-Rule" id="MF_00454"/>
    </source>
</evidence>
<dbReference type="KEGG" id="nou:Natoc_0221"/>
<comment type="subcellular location">
    <subcellularLocation>
        <location evidence="1 8">Cell membrane</location>
        <topology evidence="1 8">Multi-pass membrane protein</topology>
    </subcellularLocation>
</comment>
<keyword evidence="5 8" id="KW-0472">Membrane</keyword>
<keyword evidence="8" id="KW-0406">Ion transport</keyword>
<evidence type="ECO:0000256" key="1">
    <source>
        <dbReference type="ARBA" id="ARBA00004651"/>
    </source>
</evidence>
<evidence type="ECO:0000256" key="6">
    <source>
        <dbReference type="ARBA" id="ARBA00035120"/>
    </source>
</evidence>
<feature type="binding site" evidence="8">
    <location>
        <position position="97"/>
    </location>
    <ligand>
        <name>Na(+)</name>
        <dbReference type="ChEBI" id="CHEBI:29101"/>
        <note>structural</note>
    </ligand>
</feature>
<dbReference type="Pfam" id="PF02537">
    <property type="entry name" value="CRCB"/>
    <property type="match status" value="1"/>
</dbReference>
<keyword evidence="10" id="KW-1185">Reference proteome</keyword>
<feature type="transmembrane region" description="Helical" evidence="8">
    <location>
        <begin position="117"/>
        <end position="140"/>
    </location>
</feature>
<comment type="activity regulation">
    <text evidence="8">Na(+) is not transported, but it plays an essential structural role and its presence is essential for fluoride channel function.</text>
</comment>
<dbReference type="GO" id="GO:0062054">
    <property type="term" value="F:fluoride channel activity"/>
    <property type="evidence" value="ECO:0007669"/>
    <property type="project" value="UniProtKB-UniRule"/>
</dbReference>
<keyword evidence="8" id="KW-0479">Metal-binding</keyword>
<dbReference type="GO" id="GO:0005886">
    <property type="term" value="C:plasma membrane"/>
    <property type="evidence" value="ECO:0007669"/>
    <property type="project" value="UniProtKB-SubCell"/>
</dbReference>
<sequence>MTALESPASALAVVLVLEPVIEDGALEFEAAHLVGIGGAIGALLRYAVYEQLSDEQYPWPTLVVNVVGSFVFGAATFAGVGESAIQLIGIGICGAFTTFSSFSVQTVQLYERGDRKLAVANAAGNLALSLAAIGLAWVLVAAL</sequence>
<gene>
    <name evidence="8" type="primary">fluC</name>
    <name evidence="8" type="synonym">crcB</name>
    <name evidence="9" type="ORF">Natoc_0221</name>
</gene>
<feature type="transmembrane region" description="Helical" evidence="8">
    <location>
        <begin position="84"/>
        <end position="105"/>
    </location>
</feature>
<dbReference type="GO" id="GO:0046872">
    <property type="term" value="F:metal ion binding"/>
    <property type="evidence" value="ECO:0007669"/>
    <property type="project" value="UniProtKB-KW"/>
</dbReference>
<dbReference type="HAMAP" id="MF_00454">
    <property type="entry name" value="FluC"/>
    <property type="match status" value="1"/>
</dbReference>
<evidence type="ECO:0000256" key="7">
    <source>
        <dbReference type="ARBA" id="ARBA00035585"/>
    </source>
</evidence>
<keyword evidence="2 8" id="KW-1003">Cell membrane</keyword>
<keyword evidence="8" id="KW-0915">Sodium</keyword>
<evidence type="ECO:0000256" key="3">
    <source>
        <dbReference type="ARBA" id="ARBA00022692"/>
    </source>
</evidence>
<comment type="catalytic activity">
    <reaction evidence="7">
        <text>fluoride(in) = fluoride(out)</text>
        <dbReference type="Rhea" id="RHEA:76159"/>
        <dbReference type="ChEBI" id="CHEBI:17051"/>
    </reaction>
    <physiologicalReaction direction="left-to-right" evidence="7">
        <dbReference type="Rhea" id="RHEA:76160"/>
    </physiologicalReaction>
</comment>
<reference evidence="9 10" key="1">
    <citation type="submission" date="2012-11" db="EMBL/GenBank/DDBJ databases">
        <title>FINISHED of Natronococcus occultus SP4, DSM 3396.</title>
        <authorList>
            <consortium name="DOE Joint Genome Institute"/>
            <person name="Eisen J."/>
            <person name="Huntemann M."/>
            <person name="Wei C.-L."/>
            <person name="Han J."/>
            <person name="Detter J.C."/>
            <person name="Han C."/>
            <person name="Tapia R."/>
            <person name="Chen A."/>
            <person name="Kyrpides N."/>
            <person name="Mavromatis K."/>
            <person name="Markowitz V."/>
            <person name="Szeto E."/>
            <person name="Ivanova N."/>
            <person name="Mikhailova N."/>
            <person name="Ovchinnikova G."/>
            <person name="Pagani I."/>
            <person name="Pati A."/>
            <person name="Goodwin L."/>
            <person name="Nordberg H.P."/>
            <person name="Cantor M.N."/>
            <person name="Hua S.X."/>
            <person name="Woyke T."/>
            <person name="Eisen J."/>
            <person name="Klenk H.-P."/>
            <person name="Klenk H.-P."/>
        </authorList>
    </citation>
    <scope>NUCLEOTIDE SEQUENCE [LARGE SCALE GENOMIC DNA]</scope>
    <source>
        <strain evidence="9 10">SP4</strain>
    </source>
</reference>
<accession>L0JW52</accession>
<feature type="binding site" evidence="8">
    <location>
        <position position="94"/>
    </location>
    <ligand>
        <name>Na(+)</name>
        <dbReference type="ChEBI" id="CHEBI:29101"/>
        <note>structural</note>
    </ligand>
</feature>
<dbReference type="GeneID" id="14405249"/>
<keyword evidence="4 8" id="KW-1133">Transmembrane helix</keyword>
<dbReference type="PANTHER" id="PTHR28259:SF1">
    <property type="entry name" value="FLUORIDE EXPORT PROTEIN 1-RELATED"/>
    <property type="match status" value="1"/>
</dbReference>
<evidence type="ECO:0000256" key="2">
    <source>
        <dbReference type="ARBA" id="ARBA00022475"/>
    </source>
</evidence>
<dbReference type="PANTHER" id="PTHR28259">
    <property type="entry name" value="FLUORIDE EXPORT PROTEIN 1-RELATED"/>
    <property type="match status" value="1"/>
</dbReference>
<dbReference type="EMBL" id="CP003929">
    <property type="protein sequence ID" value="AGB36098.1"/>
    <property type="molecule type" value="Genomic_DNA"/>
</dbReference>
<dbReference type="GO" id="GO:0140114">
    <property type="term" value="P:cellular detoxification of fluoride"/>
    <property type="evidence" value="ECO:0007669"/>
    <property type="project" value="UniProtKB-UniRule"/>
</dbReference>
<dbReference type="AlphaFoldDB" id="L0JW52"/>
<evidence type="ECO:0000313" key="10">
    <source>
        <dbReference type="Proteomes" id="UP000010878"/>
    </source>
</evidence>
<dbReference type="STRING" id="694430.Natoc_0221"/>
<keyword evidence="8" id="KW-0813">Transport</keyword>
<comment type="function">
    <text evidence="8">Fluoride-specific ion channel. Important for reducing fluoride concentration in the cell, thus reducing its toxicity.</text>
</comment>
<organism evidence="9 10">
    <name type="scientific">Natronococcus occultus SP4</name>
    <dbReference type="NCBI Taxonomy" id="694430"/>
    <lineage>
        <taxon>Archaea</taxon>
        <taxon>Methanobacteriati</taxon>
        <taxon>Methanobacteriota</taxon>
        <taxon>Stenosarchaea group</taxon>
        <taxon>Halobacteria</taxon>
        <taxon>Halobacteriales</taxon>
        <taxon>Natrialbaceae</taxon>
        <taxon>Natronococcus</taxon>
    </lineage>
</organism>
<evidence type="ECO:0000256" key="4">
    <source>
        <dbReference type="ARBA" id="ARBA00022989"/>
    </source>
</evidence>
<dbReference type="RefSeq" id="WP_015319554.1">
    <property type="nucleotide sequence ID" value="NC_019974.1"/>
</dbReference>
<keyword evidence="3 8" id="KW-0812">Transmembrane</keyword>
<keyword evidence="8" id="KW-0407">Ion channel</keyword>
<dbReference type="eggNOG" id="arCOG04701">
    <property type="taxonomic scope" value="Archaea"/>
</dbReference>
<name>L0JW52_9EURY</name>
<dbReference type="Proteomes" id="UP000010878">
    <property type="component" value="Chromosome"/>
</dbReference>